<keyword evidence="4" id="KW-1185">Reference proteome</keyword>
<dbReference type="AlphaFoldDB" id="A0A218YXZ0"/>
<dbReference type="SUPFAM" id="SSF49899">
    <property type="entry name" value="Concanavalin A-like lectins/glucanases"/>
    <property type="match status" value="1"/>
</dbReference>
<sequence>MGARWLVNAVLLALPVGTTLGVLLGVDLHRHSTGQAPLFNDDTGSGVGGGGGSISDNGVTTSQYCQKQVGASPGSKGVQYILNTNQWGWEEGTPGAMCMNVTAFNNGTYATNTSAPDFTVTWQYPPGPETQPVHAFPNVQVAGSVLPKSLQNLQSINFELQWTYGLGNEPAATTDVAGLAASSVNTNVAIDMFLDRDAAQSTNSSLADYEVMVCNLYTGKNGIGQNVLTWEAAEMTENFVGDIAPLLLELNSIPAANFSTDGLTLGHLGVGSEAFSAARNITFSMPVLSIDVRA</sequence>
<gene>
    <name evidence="3" type="ORF">B2J93_3753</name>
</gene>
<dbReference type="Proteomes" id="UP000242519">
    <property type="component" value="Unassembled WGS sequence"/>
</dbReference>
<dbReference type="PANTHER" id="PTHR34002:SF9">
    <property type="entry name" value="XYLOGLUCAN-SPECIFIC ENDO-BETA-1,4-GLUCANASE A"/>
    <property type="match status" value="1"/>
</dbReference>
<dbReference type="InterPro" id="IPR002594">
    <property type="entry name" value="GH12"/>
</dbReference>
<feature type="signal peptide" evidence="2">
    <location>
        <begin position="1"/>
        <end position="21"/>
    </location>
</feature>
<feature type="chain" id="PRO_5012262200" description="Glycoside hydrolase family 12 protein" evidence="2">
    <location>
        <begin position="22"/>
        <end position="294"/>
    </location>
</feature>
<protein>
    <recommendedName>
        <fullName evidence="5">Glycoside hydrolase family 12 protein</fullName>
    </recommendedName>
</protein>
<reference evidence="3 4" key="1">
    <citation type="submission" date="2017-04" db="EMBL/GenBank/DDBJ databases">
        <title>Draft genome sequence of Marssonina coronaria NL1: causal agent of apple blotch.</title>
        <authorList>
            <person name="Cheng Q."/>
        </authorList>
    </citation>
    <scope>NUCLEOTIDE SEQUENCE [LARGE SCALE GENOMIC DNA]</scope>
    <source>
        <strain evidence="3 4">NL1</strain>
    </source>
</reference>
<dbReference type="InParanoid" id="A0A218YXZ0"/>
<evidence type="ECO:0008006" key="5">
    <source>
        <dbReference type="Google" id="ProtNLM"/>
    </source>
</evidence>
<evidence type="ECO:0000256" key="2">
    <source>
        <dbReference type="SAM" id="SignalP"/>
    </source>
</evidence>
<dbReference type="STRING" id="503106.A0A218YXZ0"/>
<dbReference type="PANTHER" id="PTHR34002">
    <property type="entry name" value="BLR1656 PROTEIN"/>
    <property type="match status" value="1"/>
</dbReference>
<keyword evidence="2" id="KW-0732">Signal</keyword>
<evidence type="ECO:0000256" key="1">
    <source>
        <dbReference type="ARBA" id="ARBA00005519"/>
    </source>
</evidence>
<evidence type="ECO:0000313" key="3">
    <source>
        <dbReference type="EMBL" id="OWP00342.1"/>
    </source>
</evidence>
<dbReference type="InterPro" id="IPR013319">
    <property type="entry name" value="GH11/12"/>
</dbReference>
<accession>A0A218YXZ0</accession>
<comment type="caution">
    <text evidence="3">The sequence shown here is derived from an EMBL/GenBank/DDBJ whole genome shotgun (WGS) entry which is preliminary data.</text>
</comment>
<organism evidence="3 4">
    <name type="scientific">Diplocarpon coronariae</name>
    <dbReference type="NCBI Taxonomy" id="2795749"/>
    <lineage>
        <taxon>Eukaryota</taxon>
        <taxon>Fungi</taxon>
        <taxon>Dikarya</taxon>
        <taxon>Ascomycota</taxon>
        <taxon>Pezizomycotina</taxon>
        <taxon>Leotiomycetes</taxon>
        <taxon>Helotiales</taxon>
        <taxon>Drepanopezizaceae</taxon>
        <taxon>Diplocarpon</taxon>
    </lineage>
</organism>
<dbReference type="OrthoDB" id="89349at2759"/>
<proteinExistence type="inferred from homology"/>
<dbReference type="GO" id="GO:0008810">
    <property type="term" value="F:cellulase activity"/>
    <property type="evidence" value="ECO:0007669"/>
    <property type="project" value="InterPro"/>
</dbReference>
<dbReference type="InterPro" id="IPR013320">
    <property type="entry name" value="ConA-like_dom_sf"/>
</dbReference>
<dbReference type="GO" id="GO:0000272">
    <property type="term" value="P:polysaccharide catabolic process"/>
    <property type="evidence" value="ECO:0007669"/>
    <property type="project" value="InterPro"/>
</dbReference>
<evidence type="ECO:0000313" key="4">
    <source>
        <dbReference type="Proteomes" id="UP000242519"/>
    </source>
</evidence>
<dbReference type="EMBL" id="MZNU01000330">
    <property type="protein sequence ID" value="OWP00342.1"/>
    <property type="molecule type" value="Genomic_DNA"/>
</dbReference>
<comment type="similarity">
    <text evidence="1">Belongs to the glycosyl hydrolase 12 (cellulase H) family.</text>
</comment>
<dbReference type="Gene3D" id="2.60.120.180">
    <property type="match status" value="2"/>
</dbReference>
<name>A0A218YXZ0_9HELO</name>